<evidence type="ECO:0000313" key="2">
    <source>
        <dbReference type="EMBL" id="KGH27011.1"/>
    </source>
</evidence>
<name>A0A096F9J5_COMTE</name>
<evidence type="ECO:0000256" key="1">
    <source>
        <dbReference type="SAM" id="MobiDB-lite"/>
    </source>
</evidence>
<accession>A0A096F9J5</accession>
<organism evidence="2 3">
    <name type="scientific">Comamonas testosteroni</name>
    <name type="common">Pseudomonas testosteroni</name>
    <dbReference type="NCBI Taxonomy" id="285"/>
    <lineage>
        <taxon>Bacteria</taxon>
        <taxon>Pseudomonadati</taxon>
        <taxon>Pseudomonadota</taxon>
        <taxon>Betaproteobacteria</taxon>
        <taxon>Burkholderiales</taxon>
        <taxon>Comamonadaceae</taxon>
        <taxon>Comamonas</taxon>
    </lineage>
</organism>
<evidence type="ECO:0000313" key="3">
    <source>
        <dbReference type="Proteomes" id="UP000029553"/>
    </source>
</evidence>
<reference evidence="2 3" key="1">
    <citation type="submission" date="2013-09" db="EMBL/GenBank/DDBJ databases">
        <title>High correlation between genotypes and phenotypes of environmental bacteria Comamonas testosteroni strains.</title>
        <authorList>
            <person name="Liu L."/>
            <person name="Zhu W."/>
            <person name="Xia X."/>
            <person name="Xu B."/>
            <person name="Luo M."/>
            <person name="Wang G."/>
        </authorList>
    </citation>
    <scope>NUCLEOTIDE SEQUENCE [LARGE SCALE GENOMIC DNA]</scope>
    <source>
        <strain evidence="2 3">JL40</strain>
    </source>
</reference>
<proteinExistence type="predicted"/>
<sequence>MPSYGAYQQVFGQQPEQGGVMGLLSSPVAQGLLGAGLGALASRGTTAQAIGRGGLLGLSAYGQAQDTQNNRLLQMAQAKLQQDALAKMAPTEDGAISASPATFLQAGFSDPSKWADIRNVGRDKLKEIQQVTGADGSKSLYGVDEYGGVRNTGLTNAPEIKTQDIGGQVVGWNPYTGQQASALEKSLTPDQVQDTANQPFMMVNGQIVANPAYQAYSKAKAAAGAARTNVQINNKMGESLAGQIGPMMKESQIAADAAVKQVQAANSIDQALNSGQVITGPTANARLTVAQWADTLGMGGKDHKAKLENTRSAMQGLAQLTLQGRQQMRGQGAITNDESKLAERAISGDLSLTPDEMRVLSNAARRAGEHIYSEHQRKVQAVASNPDYASMVPFYTVPQMPTAPQPPATQNQTPGGWGIQRVN</sequence>
<feature type="region of interest" description="Disordered" evidence="1">
    <location>
        <begin position="400"/>
        <end position="423"/>
    </location>
</feature>
<protein>
    <submittedName>
        <fullName evidence="2">Uncharacterized protein</fullName>
    </submittedName>
</protein>
<gene>
    <name evidence="2" type="ORF">P353_19680</name>
</gene>
<dbReference type="Proteomes" id="UP000029553">
    <property type="component" value="Unassembled WGS sequence"/>
</dbReference>
<comment type="caution">
    <text evidence="2">The sequence shown here is derived from an EMBL/GenBank/DDBJ whole genome shotgun (WGS) entry which is preliminary data.</text>
</comment>
<dbReference type="AlphaFoldDB" id="A0A096F9J5"/>
<dbReference type="EMBL" id="AWOR01000067">
    <property type="protein sequence ID" value="KGH27011.1"/>
    <property type="molecule type" value="Genomic_DNA"/>
</dbReference>